<keyword evidence="2 4" id="KW-0238">DNA-binding</keyword>
<dbReference type="GO" id="GO:0015074">
    <property type="term" value="P:DNA integration"/>
    <property type="evidence" value="ECO:0007669"/>
    <property type="project" value="UniProtKB-KW"/>
</dbReference>
<organism evidence="7 8">
    <name type="scientific">Burkholderia gladioli</name>
    <name type="common">Pseudomonas marginata</name>
    <name type="synonym">Phytomonas marginata</name>
    <dbReference type="NCBI Taxonomy" id="28095"/>
    <lineage>
        <taxon>Bacteria</taxon>
        <taxon>Pseudomonadati</taxon>
        <taxon>Pseudomonadota</taxon>
        <taxon>Betaproteobacteria</taxon>
        <taxon>Burkholderiales</taxon>
        <taxon>Burkholderiaceae</taxon>
        <taxon>Burkholderia</taxon>
    </lineage>
</organism>
<dbReference type="InterPro" id="IPR002104">
    <property type="entry name" value="Integrase_catalytic"/>
</dbReference>
<dbReference type="InterPro" id="IPR044068">
    <property type="entry name" value="CB"/>
</dbReference>
<evidence type="ECO:0000259" key="5">
    <source>
        <dbReference type="PROSITE" id="PS51898"/>
    </source>
</evidence>
<evidence type="ECO:0000313" key="8">
    <source>
        <dbReference type="Proteomes" id="UP001059745"/>
    </source>
</evidence>
<feature type="domain" description="Core-binding (CB)" evidence="6">
    <location>
        <begin position="55"/>
        <end position="147"/>
    </location>
</feature>
<dbReference type="PROSITE" id="PS51898">
    <property type="entry name" value="TYR_RECOMBINASE"/>
    <property type="match status" value="1"/>
</dbReference>
<dbReference type="AlphaFoldDB" id="A0AB38TM13"/>
<evidence type="ECO:0000256" key="4">
    <source>
        <dbReference type="PROSITE-ProRule" id="PRU01248"/>
    </source>
</evidence>
<gene>
    <name evidence="7" type="ORF">NYZ96_11535</name>
</gene>
<dbReference type="PANTHER" id="PTHR30349:SF94">
    <property type="entry name" value="INTEGRASE_RECOMBINASE HI_1414-RELATED"/>
    <property type="match status" value="1"/>
</dbReference>
<evidence type="ECO:0000256" key="3">
    <source>
        <dbReference type="ARBA" id="ARBA00023172"/>
    </source>
</evidence>
<reference evidence="7" key="1">
    <citation type="submission" date="2022-09" db="EMBL/GenBank/DDBJ databases">
        <title>Genomic of Burkholderia gladioli.</title>
        <authorList>
            <person name="Wu H."/>
        </authorList>
    </citation>
    <scope>NUCLEOTIDE SEQUENCE</scope>
    <source>
        <strain evidence="7">ZN-S4</strain>
    </source>
</reference>
<dbReference type="PANTHER" id="PTHR30349">
    <property type="entry name" value="PHAGE INTEGRASE-RELATED"/>
    <property type="match status" value="1"/>
</dbReference>
<evidence type="ECO:0000256" key="1">
    <source>
        <dbReference type="ARBA" id="ARBA00022908"/>
    </source>
</evidence>
<dbReference type="Pfam" id="PF00589">
    <property type="entry name" value="Phage_integrase"/>
    <property type="match status" value="1"/>
</dbReference>
<dbReference type="SUPFAM" id="SSF56349">
    <property type="entry name" value="DNA breaking-rejoining enzymes"/>
    <property type="match status" value="1"/>
</dbReference>
<feature type="domain" description="Tyr recombinase" evidence="5">
    <location>
        <begin position="169"/>
        <end position="347"/>
    </location>
</feature>
<keyword evidence="3" id="KW-0233">DNA recombination</keyword>
<dbReference type="InterPro" id="IPR010998">
    <property type="entry name" value="Integrase_recombinase_N"/>
</dbReference>
<dbReference type="InterPro" id="IPR011010">
    <property type="entry name" value="DNA_brk_join_enz"/>
</dbReference>
<dbReference type="EMBL" id="CP104214">
    <property type="protein sequence ID" value="UWX68870.1"/>
    <property type="molecule type" value="Genomic_DNA"/>
</dbReference>
<dbReference type="InterPro" id="IPR013762">
    <property type="entry name" value="Integrase-like_cat_sf"/>
</dbReference>
<evidence type="ECO:0000256" key="2">
    <source>
        <dbReference type="ARBA" id="ARBA00023125"/>
    </source>
</evidence>
<dbReference type="GO" id="GO:0003677">
    <property type="term" value="F:DNA binding"/>
    <property type="evidence" value="ECO:0007669"/>
    <property type="project" value="UniProtKB-UniRule"/>
</dbReference>
<accession>A0AB38TM13</accession>
<keyword evidence="1" id="KW-0229">DNA integration</keyword>
<dbReference type="Gene3D" id="1.10.443.10">
    <property type="entry name" value="Intergrase catalytic core"/>
    <property type="match status" value="1"/>
</dbReference>
<dbReference type="InterPro" id="IPR050090">
    <property type="entry name" value="Tyrosine_recombinase_XerCD"/>
</dbReference>
<sequence>MASITQYKDGWRVQVSVRGMRDSQTFRTQREAKAWGARREHELRELAAKDPADVHTLREMLERYDAEIIPSKRGSRPESLRLRAFLKHFPDLAERRLSDVRTPDLAAWRDARLSGFVGKDGKKVLKVSAASVQRDISWLRNAFGIARKEWHWMSGNPFEGFRLPADPPPRDRRVLPSEVKLICRQLGYRSGVVPVTKSQEAALAFLVALRTAMRAGEILSLGKDNLDLSKRVARVAHKTQHLTGRPRQVPLSRHAARLLRPVSDRERCFSITSKSLDVLFRKARDRLAVAYPKIAELHFHDSRAEALTRLSRKVDVMTLAKISGHADLKILMRTYYRESAEDIAARL</sequence>
<name>A0AB38TM13_BURGA</name>
<dbReference type="PROSITE" id="PS51900">
    <property type="entry name" value="CB"/>
    <property type="match status" value="1"/>
</dbReference>
<evidence type="ECO:0000313" key="7">
    <source>
        <dbReference type="EMBL" id="UWX68870.1"/>
    </source>
</evidence>
<evidence type="ECO:0000259" key="6">
    <source>
        <dbReference type="PROSITE" id="PS51900"/>
    </source>
</evidence>
<proteinExistence type="predicted"/>
<protein>
    <submittedName>
        <fullName evidence="7">Tyrosine-type recombinase/integrase</fullName>
    </submittedName>
</protein>
<dbReference type="RefSeq" id="WP_186056542.1">
    <property type="nucleotide sequence ID" value="NZ_CADEVW010000007.1"/>
</dbReference>
<dbReference type="GO" id="GO:0006310">
    <property type="term" value="P:DNA recombination"/>
    <property type="evidence" value="ECO:0007669"/>
    <property type="project" value="UniProtKB-KW"/>
</dbReference>
<dbReference type="Proteomes" id="UP001059745">
    <property type="component" value="Chromosome 1"/>
</dbReference>
<dbReference type="Gene3D" id="1.10.150.130">
    <property type="match status" value="1"/>
</dbReference>